<accession>A0A6J6B3R3</accession>
<dbReference type="PANTHER" id="PTHR43394">
    <property type="entry name" value="ATP-DEPENDENT PERMEASE MDL1, MITOCHONDRIAL"/>
    <property type="match status" value="1"/>
</dbReference>
<dbReference type="GO" id="GO:0005524">
    <property type="term" value="F:ATP binding"/>
    <property type="evidence" value="ECO:0007669"/>
    <property type="project" value="UniProtKB-KW"/>
</dbReference>
<keyword evidence="6 8" id="KW-1133">Transmembrane helix</keyword>
<dbReference type="GO" id="GO:0016887">
    <property type="term" value="F:ATP hydrolysis activity"/>
    <property type="evidence" value="ECO:0007669"/>
    <property type="project" value="InterPro"/>
</dbReference>
<comment type="subcellular location">
    <subcellularLocation>
        <location evidence="1">Membrane</location>
        <topology evidence="1">Multi-pass membrane protein</topology>
    </subcellularLocation>
</comment>
<keyword evidence="2" id="KW-0813">Transport</keyword>
<evidence type="ECO:0000259" key="9">
    <source>
        <dbReference type="PROSITE" id="PS50893"/>
    </source>
</evidence>
<evidence type="ECO:0000256" key="2">
    <source>
        <dbReference type="ARBA" id="ARBA00022448"/>
    </source>
</evidence>
<feature type="transmembrane region" description="Helical" evidence="8">
    <location>
        <begin position="43"/>
        <end position="64"/>
    </location>
</feature>
<keyword evidence="3 8" id="KW-0812">Transmembrane</keyword>
<dbReference type="InterPro" id="IPR003593">
    <property type="entry name" value="AAA+_ATPase"/>
</dbReference>
<proteinExistence type="predicted"/>
<name>A0A6J6B3R3_9ZZZZ</name>
<keyword evidence="7 8" id="KW-0472">Membrane</keyword>
<dbReference type="SUPFAM" id="SSF52540">
    <property type="entry name" value="P-loop containing nucleoside triphosphate hydrolases"/>
    <property type="match status" value="1"/>
</dbReference>
<dbReference type="Pfam" id="PF00664">
    <property type="entry name" value="ABC_membrane"/>
    <property type="match status" value="1"/>
</dbReference>
<dbReference type="InterPro" id="IPR027417">
    <property type="entry name" value="P-loop_NTPase"/>
</dbReference>
<feature type="domain" description="ABC transporter" evidence="9">
    <location>
        <begin position="380"/>
        <end position="615"/>
    </location>
</feature>
<dbReference type="CDD" id="cd18550">
    <property type="entry name" value="ABC_6TM_exporter_like"/>
    <property type="match status" value="1"/>
</dbReference>
<dbReference type="InterPro" id="IPR011527">
    <property type="entry name" value="ABC1_TM_dom"/>
</dbReference>
<evidence type="ECO:0000256" key="8">
    <source>
        <dbReference type="SAM" id="Phobius"/>
    </source>
</evidence>
<dbReference type="InterPro" id="IPR003439">
    <property type="entry name" value="ABC_transporter-like_ATP-bd"/>
</dbReference>
<evidence type="ECO:0000256" key="5">
    <source>
        <dbReference type="ARBA" id="ARBA00022840"/>
    </source>
</evidence>
<keyword evidence="5" id="KW-0067">ATP-binding</keyword>
<dbReference type="Gene3D" id="3.40.50.300">
    <property type="entry name" value="P-loop containing nucleotide triphosphate hydrolases"/>
    <property type="match status" value="1"/>
</dbReference>
<evidence type="ECO:0000256" key="4">
    <source>
        <dbReference type="ARBA" id="ARBA00022741"/>
    </source>
</evidence>
<evidence type="ECO:0000313" key="11">
    <source>
        <dbReference type="EMBL" id="CAB4532979.1"/>
    </source>
</evidence>
<dbReference type="PROSITE" id="PS50893">
    <property type="entry name" value="ABC_TRANSPORTER_2"/>
    <property type="match status" value="1"/>
</dbReference>
<dbReference type="SUPFAM" id="SSF90123">
    <property type="entry name" value="ABC transporter transmembrane region"/>
    <property type="match status" value="1"/>
</dbReference>
<feature type="domain" description="ABC transmembrane type-1" evidence="10">
    <location>
        <begin position="44"/>
        <end position="328"/>
    </location>
</feature>
<dbReference type="PROSITE" id="PS00211">
    <property type="entry name" value="ABC_TRANSPORTER_1"/>
    <property type="match status" value="1"/>
</dbReference>
<feature type="transmembrane region" description="Helical" evidence="8">
    <location>
        <begin position="79"/>
        <end position="97"/>
    </location>
</feature>
<dbReference type="Pfam" id="PF00005">
    <property type="entry name" value="ABC_tran"/>
    <property type="match status" value="1"/>
</dbReference>
<feature type="transmembrane region" description="Helical" evidence="8">
    <location>
        <begin position="268"/>
        <end position="287"/>
    </location>
</feature>
<evidence type="ECO:0000256" key="7">
    <source>
        <dbReference type="ARBA" id="ARBA00023136"/>
    </source>
</evidence>
<dbReference type="AlphaFoldDB" id="A0A6J6B3R3"/>
<sequence>MSMHAAWMTHRSMTADPSVKEQKLKPGTVKRIFKFALPYRTSIFIFLATVIVDAALVVATPLLLKQLIDDGVIPKDGAVVTRLAIFVGLLAVADAGFNMLGRYFSSRIGEGLIYDLRSLVFAHVQKQSIAFFTRTQTGALISRINSDVMGAQQAFTATLSGVVSNVVSLVLVGITMLILSWQITIFSLLLLPVFLIPTKWVGRRLQSLTRESFNVNAEMSSTMTERFNVSGAMLVALYGEPDREREFFRSRARRVADIGIKMAMLNRLFFIALTSVAAIATAFAYGIGGHLAINGGVTVGTLLAITALLARLYGPLTALSNVRIDVMTSLVSFERVFEVLDLEPMVKNRDGAEVLVTKEPRVQFDKVDFSYPRAEEISLASLESAAKAETVQSGQVLRNLSFVAEPGTMTALVGPSGAGKTTISALLPRLYDVTSGSISIDGRDIRDLTLESLRDSIGVVMQDAHLFHESIAENLRYAKQDATEAEMQAACEAAQIWKLIQSLPNGLDTMVGERGHRLSGGEKQRLAIARLLLKSPALVILDEATAHLDSENEQLVHAALQTALKGRTSIVIAHRLSTVREADQILVLEKGAIVERGTHDELVAKGGLYSDLYNRQDLTGATNQDSAIDN</sequence>
<dbReference type="EMBL" id="CAEZSB010000045">
    <property type="protein sequence ID" value="CAB4532979.1"/>
    <property type="molecule type" value="Genomic_DNA"/>
</dbReference>
<evidence type="ECO:0000256" key="3">
    <source>
        <dbReference type="ARBA" id="ARBA00022692"/>
    </source>
</evidence>
<dbReference type="FunFam" id="3.40.50.300:FF:000287">
    <property type="entry name" value="Multidrug ABC transporter ATP-binding protein"/>
    <property type="match status" value="1"/>
</dbReference>
<dbReference type="InterPro" id="IPR036640">
    <property type="entry name" value="ABC1_TM_sf"/>
</dbReference>
<dbReference type="InterPro" id="IPR017871">
    <property type="entry name" value="ABC_transporter-like_CS"/>
</dbReference>
<dbReference type="Gene3D" id="1.20.1560.10">
    <property type="entry name" value="ABC transporter type 1, transmembrane domain"/>
    <property type="match status" value="1"/>
</dbReference>
<evidence type="ECO:0000256" key="6">
    <source>
        <dbReference type="ARBA" id="ARBA00022989"/>
    </source>
</evidence>
<dbReference type="GO" id="GO:0016020">
    <property type="term" value="C:membrane"/>
    <property type="evidence" value="ECO:0007669"/>
    <property type="project" value="UniProtKB-SubCell"/>
</dbReference>
<evidence type="ECO:0000256" key="1">
    <source>
        <dbReference type="ARBA" id="ARBA00004141"/>
    </source>
</evidence>
<feature type="transmembrane region" description="Helical" evidence="8">
    <location>
        <begin position="154"/>
        <end position="179"/>
    </location>
</feature>
<feature type="transmembrane region" description="Helical" evidence="8">
    <location>
        <begin position="293"/>
        <end position="313"/>
    </location>
</feature>
<dbReference type="SMART" id="SM00382">
    <property type="entry name" value="AAA"/>
    <property type="match status" value="1"/>
</dbReference>
<organism evidence="11">
    <name type="scientific">freshwater metagenome</name>
    <dbReference type="NCBI Taxonomy" id="449393"/>
    <lineage>
        <taxon>unclassified sequences</taxon>
        <taxon>metagenomes</taxon>
        <taxon>ecological metagenomes</taxon>
    </lineage>
</organism>
<dbReference type="InterPro" id="IPR039421">
    <property type="entry name" value="Type_1_exporter"/>
</dbReference>
<dbReference type="PROSITE" id="PS50929">
    <property type="entry name" value="ABC_TM1F"/>
    <property type="match status" value="1"/>
</dbReference>
<gene>
    <name evidence="11" type="ORF">UFOPK1395_00568</name>
</gene>
<protein>
    <submittedName>
        <fullName evidence="11">Unannotated protein</fullName>
    </submittedName>
</protein>
<feature type="transmembrane region" description="Helical" evidence="8">
    <location>
        <begin position="185"/>
        <end position="202"/>
    </location>
</feature>
<dbReference type="GO" id="GO:0015421">
    <property type="term" value="F:ABC-type oligopeptide transporter activity"/>
    <property type="evidence" value="ECO:0007669"/>
    <property type="project" value="TreeGrafter"/>
</dbReference>
<keyword evidence="4" id="KW-0547">Nucleotide-binding</keyword>
<reference evidence="11" key="1">
    <citation type="submission" date="2020-05" db="EMBL/GenBank/DDBJ databases">
        <authorList>
            <person name="Chiriac C."/>
            <person name="Salcher M."/>
            <person name="Ghai R."/>
            <person name="Kavagutti S V."/>
        </authorList>
    </citation>
    <scope>NUCLEOTIDE SEQUENCE</scope>
</reference>
<evidence type="ECO:0000259" key="10">
    <source>
        <dbReference type="PROSITE" id="PS50929"/>
    </source>
</evidence>
<dbReference type="PANTHER" id="PTHR43394:SF1">
    <property type="entry name" value="ATP-BINDING CASSETTE SUB-FAMILY B MEMBER 10, MITOCHONDRIAL"/>
    <property type="match status" value="1"/>
</dbReference>